<proteinExistence type="inferred from homology"/>
<dbReference type="Pfam" id="PF12627">
    <property type="entry name" value="PolyA_pol_RNAbd"/>
    <property type="match status" value="1"/>
</dbReference>
<protein>
    <submittedName>
        <fullName evidence="11">CCA tRNA nucleotidyltransferase</fullName>
    </submittedName>
</protein>
<evidence type="ECO:0000256" key="8">
    <source>
        <dbReference type="RuleBase" id="RU003953"/>
    </source>
</evidence>
<evidence type="ECO:0000313" key="11">
    <source>
        <dbReference type="EMBL" id="MFD1949938.1"/>
    </source>
</evidence>
<keyword evidence="8" id="KW-0694">RNA-binding</keyword>
<evidence type="ECO:0000256" key="2">
    <source>
        <dbReference type="ARBA" id="ARBA00022679"/>
    </source>
</evidence>
<reference evidence="12" key="1">
    <citation type="journal article" date="2019" name="Int. J. Syst. Evol. Microbiol.">
        <title>The Global Catalogue of Microorganisms (GCM) 10K type strain sequencing project: providing services to taxonomists for standard genome sequencing and annotation.</title>
        <authorList>
            <consortium name="The Broad Institute Genomics Platform"/>
            <consortium name="The Broad Institute Genome Sequencing Center for Infectious Disease"/>
            <person name="Wu L."/>
            <person name="Ma J."/>
        </authorList>
    </citation>
    <scope>NUCLEOTIDE SEQUENCE [LARGE SCALE GENOMIC DNA]</scope>
    <source>
        <strain evidence="12">CGMCC 1.12702</strain>
    </source>
</reference>
<comment type="similarity">
    <text evidence="8">Belongs to the tRNA nucleotidyltransferase/poly(A) polymerase family.</text>
</comment>
<dbReference type="SUPFAM" id="SSF81891">
    <property type="entry name" value="Poly A polymerase C-terminal region-like"/>
    <property type="match status" value="1"/>
</dbReference>
<keyword evidence="4" id="KW-0548">Nucleotidyltransferase</keyword>
<keyword evidence="2 8" id="KW-0808">Transferase</keyword>
<evidence type="ECO:0000313" key="12">
    <source>
        <dbReference type="Proteomes" id="UP001597400"/>
    </source>
</evidence>
<feature type="domain" description="tRNA nucleotidyltransferase/poly(A) polymerase RNA and SrmB- binding" evidence="10">
    <location>
        <begin position="187"/>
        <end position="244"/>
    </location>
</feature>
<keyword evidence="5" id="KW-0479">Metal-binding</keyword>
<dbReference type="InterPro" id="IPR043519">
    <property type="entry name" value="NT_sf"/>
</dbReference>
<dbReference type="PANTHER" id="PTHR46173">
    <property type="entry name" value="CCA TRNA NUCLEOTIDYLTRANSFERASE 1, MITOCHONDRIAL"/>
    <property type="match status" value="1"/>
</dbReference>
<keyword evidence="7" id="KW-0460">Magnesium</keyword>
<keyword evidence="6" id="KW-0547">Nucleotide-binding</keyword>
<dbReference type="PANTHER" id="PTHR46173:SF1">
    <property type="entry name" value="CCA TRNA NUCLEOTIDYLTRANSFERASE 1, MITOCHONDRIAL"/>
    <property type="match status" value="1"/>
</dbReference>
<evidence type="ECO:0000256" key="1">
    <source>
        <dbReference type="ARBA" id="ARBA00001946"/>
    </source>
</evidence>
<evidence type="ECO:0000256" key="3">
    <source>
        <dbReference type="ARBA" id="ARBA00022694"/>
    </source>
</evidence>
<keyword evidence="3" id="KW-0819">tRNA processing</keyword>
<dbReference type="InterPro" id="IPR050264">
    <property type="entry name" value="Bact_CCA-adding_enz_type3_sf"/>
</dbReference>
<dbReference type="CDD" id="cd05398">
    <property type="entry name" value="NT_ClassII-CCAase"/>
    <property type="match status" value="1"/>
</dbReference>
<accession>A0ABW4TV55</accession>
<feature type="domain" description="Poly A polymerase head" evidence="9">
    <location>
        <begin position="31"/>
        <end position="155"/>
    </location>
</feature>
<evidence type="ECO:0000256" key="4">
    <source>
        <dbReference type="ARBA" id="ARBA00022695"/>
    </source>
</evidence>
<evidence type="ECO:0000256" key="6">
    <source>
        <dbReference type="ARBA" id="ARBA00022741"/>
    </source>
</evidence>
<dbReference type="EMBL" id="JBHUGS010000001">
    <property type="protein sequence ID" value="MFD1949938.1"/>
    <property type="molecule type" value="Genomic_DNA"/>
</dbReference>
<dbReference type="Gene3D" id="1.10.3090.10">
    <property type="entry name" value="cca-adding enzyme, domain 2"/>
    <property type="match status" value="1"/>
</dbReference>
<dbReference type="InterPro" id="IPR002646">
    <property type="entry name" value="PolA_pol_head_dom"/>
</dbReference>
<keyword evidence="12" id="KW-1185">Reference proteome</keyword>
<dbReference type="Gene3D" id="3.30.460.10">
    <property type="entry name" value="Beta Polymerase, domain 2"/>
    <property type="match status" value="1"/>
</dbReference>
<evidence type="ECO:0000259" key="9">
    <source>
        <dbReference type="Pfam" id="PF01743"/>
    </source>
</evidence>
<dbReference type="InterPro" id="IPR032828">
    <property type="entry name" value="PolyA_RNA-bd"/>
</dbReference>
<dbReference type="Proteomes" id="UP001597400">
    <property type="component" value="Unassembled WGS sequence"/>
</dbReference>
<evidence type="ECO:0000256" key="7">
    <source>
        <dbReference type="ARBA" id="ARBA00022842"/>
    </source>
</evidence>
<organism evidence="11 12">
    <name type="scientific">Sphingomonas arantia</name>
    <dbReference type="NCBI Taxonomy" id="1460676"/>
    <lineage>
        <taxon>Bacteria</taxon>
        <taxon>Pseudomonadati</taxon>
        <taxon>Pseudomonadota</taxon>
        <taxon>Alphaproteobacteria</taxon>
        <taxon>Sphingomonadales</taxon>
        <taxon>Sphingomonadaceae</taxon>
        <taxon>Sphingomonas</taxon>
    </lineage>
</organism>
<evidence type="ECO:0000259" key="10">
    <source>
        <dbReference type="Pfam" id="PF12627"/>
    </source>
</evidence>
<evidence type="ECO:0000256" key="5">
    <source>
        <dbReference type="ARBA" id="ARBA00022723"/>
    </source>
</evidence>
<dbReference type="RefSeq" id="WP_380927662.1">
    <property type="nucleotide sequence ID" value="NZ_JBHUGS010000001.1"/>
</dbReference>
<comment type="cofactor">
    <cofactor evidence="1">
        <name>Mg(2+)</name>
        <dbReference type="ChEBI" id="CHEBI:18420"/>
    </cofactor>
</comment>
<sequence>MIATHVTLPPVGVDPALVTALFVALGPDGARYVGGWVRDTLLGLSPQDIDLATVHAPDAVTARLDAADLRYWTTPSGVAHGTVTAMLGPQPVEITTLRHDVSTDGRHAQVAFTDDWRADAARRDFTINALSADPATGVVHDYFGGLADLDQGLVRFIGDPLVRIAEDHLRILRFFRFHARFGRGAPDPASFAACSARANDLMALSRERIAVELLKLLALPDPTATVALMISGGLFVPVLPEIDAAALLRLSALVAAEAAANIAPDGLRRLAALLPVDPAKAEGVGQRLKLSKQQVLRLKLAATRDPAETPAALAYRVRLEPAIDRLLLTGGNVAALNGWERPVLGISGGDLIAMGLAPGPLVARTLHQIERSWSDAGFPPDRVANIARAAVERAKTDR</sequence>
<gene>
    <name evidence="11" type="ORF">ACFSGX_04030</name>
</gene>
<dbReference type="Pfam" id="PF01743">
    <property type="entry name" value="PolyA_pol"/>
    <property type="match status" value="1"/>
</dbReference>
<dbReference type="SUPFAM" id="SSF81301">
    <property type="entry name" value="Nucleotidyltransferase"/>
    <property type="match status" value="1"/>
</dbReference>
<name>A0ABW4TV55_9SPHN</name>
<comment type="caution">
    <text evidence="11">The sequence shown here is derived from an EMBL/GenBank/DDBJ whole genome shotgun (WGS) entry which is preliminary data.</text>
</comment>